<evidence type="ECO:0000256" key="6">
    <source>
        <dbReference type="RuleBase" id="RU371123"/>
    </source>
</evidence>
<dbReference type="OrthoDB" id="59470at2759"/>
<keyword evidence="2 6" id="KW-0285">Flavoprotein</keyword>
<dbReference type="GO" id="GO:0005739">
    <property type="term" value="C:mitochondrion"/>
    <property type="evidence" value="ECO:0007669"/>
    <property type="project" value="TreeGrafter"/>
</dbReference>
<proteinExistence type="predicted"/>
<organism evidence="9 10">
    <name type="scientific">Hanseniaspora valbyensis NRRL Y-1626</name>
    <dbReference type="NCBI Taxonomy" id="766949"/>
    <lineage>
        <taxon>Eukaryota</taxon>
        <taxon>Fungi</taxon>
        <taxon>Dikarya</taxon>
        <taxon>Ascomycota</taxon>
        <taxon>Saccharomycotina</taxon>
        <taxon>Saccharomycetes</taxon>
        <taxon>Saccharomycodales</taxon>
        <taxon>Saccharomycodaceae</taxon>
        <taxon>Hanseniaspora</taxon>
    </lineage>
</organism>
<feature type="transmembrane region" description="Helical" evidence="6">
    <location>
        <begin position="29"/>
        <end position="47"/>
    </location>
</feature>
<dbReference type="Proteomes" id="UP000092321">
    <property type="component" value="Unassembled WGS sequence"/>
</dbReference>
<keyword evidence="6" id="KW-1133">Transmembrane helix</keyword>
<evidence type="ECO:0000256" key="5">
    <source>
        <dbReference type="ARBA" id="ARBA00023157"/>
    </source>
</evidence>
<keyword evidence="6" id="KW-0812">Transmembrane</keyword>
<comment type="caution">
    <text evidence="9">The sequence shown here is derived from an EMBL/GenBank/DDBJ whole genome shotgun (WGS) entry which is preliminary data.</text>
</comment>
<dbReference type="InterPro" id="IPR017905">
    <property type="entry name" value="ERV/ALR_sulphydryl_oxidase"/>
</dbReference>
<keyword evidence="5" id="KW-1015">Disulfide bond</keyword>
<keyword evidence="10" id="KW-1185">Reference proteome</keyword>
<evidence type="ECO:0000256" key="3">
    <source>
        <dbReference type="ARBA" id="ARBA00022827"/>
    </source>
</evidence>
<keyword evidence="6" id="KW-0472">Membrane</keyword>
<evidence type="ECO:0000256" key="1">
    <source>
        <dbReference type="ARBA" id="ARBA00001974"/>
    </source>
</evidence>
<protein>
    <recommendedName>
        <fullName evidence="6">Sulfhydryl oxidase</fullName>
        <ecNumber evidence="6">1.8.3.2</ecNumber>
    </recommendedName>
</protein>
<evidence type="ECO:0000256" key="2">
    <source>
        <dbReference type="ARBA" id="ARBA00022630"/>
    </source>
</evidence>
<comment type="cofactor">
    <cofactor evidence="1 6">
        <name>FAD</name>
        <dbReference type="ChEBI" id="CHEBI:57692"/>
    </cofactor>
</comment>
<evidence type="ECO:0000313" key="9">
    <source>
        <dbReference type="EMBL" id="OBA29130.1"/>
    </source>
</evidence>
<dbReference type="GO" id="GO:0016971">
    <property type="term" value="F:flavin-dependent sulfhydryl oxidase activity"/>
    <property type="evidence" value="ECO:0007669"/>
    <property type="project" value="InterPro"/>
</dbReference>
<dbReference type="Gene3D" id="1.20.120.310">
    <property type="entry name" value="ERV/ALR sulfhydryl oxidase domain"/>
    <property type="match status" value="1"/>
</dbReference>
<dbReference type="GO" id="GO:0050660">
    <property type="term" value="F:flavin adenine dinucleotide binding"/>
    <property type="evidence" value="ECO:0007669"/>
    <property type="project" value="TreeGrafter"/>
</dbReference>
<dbReference type="Pfam" id="PF04777">
    <property type="entry name" value="Evr1_Alr"/>
    <property type="match status" value="1"/>
</dbReference>
<dbReference type="EMBL" id="LXPE01000001">
    <property type="protein sequence ID" value="OBA29130.1"/>
    <property type="molecule type" value="Genomic_DNA"/>
</dbReference>
<keyword evidence="4 6" id="KW-0560">Oxidoreductase</keyword>
<dbReference type="InterPro" id="IPR036774">
    <property type="entry name" value="ERV/ALR_sulphydryl_oxid_sf"/>
</dbReference>
<name>A0A1B7TK43_9ASCO</name>
<evidence type="ECO:0000313" key="10">
    <source>
        <dbReference type="Proteomes" id="UP000092321"/>
    </source>
</evidence>
<feature type="region of interest" description="Disordered" evidence="7">
    <location>
        <begin position="175"/>
        <end position="198"/>
    </location>
</feature>
<dbReference type="PANTHER" id="PTHR12645:SF1">
    <property type="entry name" value="FAD-LINKED SULFHYDRYL OXIDASE ERV2"/>
    <property type="match status" value="1"/>
</dbReference>
<keyword evidence="3 6" id="KW-0274">FAD</keyword>
<feature type="domain" description="ERV/ALR sulfhydryl oxidase" evidence="8">
    <location>
        <begin position="89"/>
        <end position="189"/>
    </location>
</feature>
<dbReference type="AlphaFoldDB" id="A0A1B7TK43"/>
<gene>
    <name evidence="9" type="ORF">HANVADRAFT_54579</name>
</gene>
<dbReference type="PANTHER" id="PTHR12645">
    <property type="entry name" value="ALR/ERV"/>
    <property type="match status" value="1"/>
</dbReference>
<dbReference type="EC" id="1.8.3.2" evidence="6"/>
<evidence type="ECO:0000256" key="7">
    <source>
        <dbReference type="SAM" id="MobiDB-lite"/>
    </source>
</evidence>
<dbReference type="InterPro" id="IPR039799">
    <property type="entry name" value="ALR/ERV"/>
</dbReference>
<evidence type="ECO:0000259" key="8">
    <source>
        <dbReference type="PROSITE" id="PS51324"/>
    </source>
</evidence>
<evidence type="ECO:0000256" key="4">
    <source>
        <dbReference type="ARBA" id="ARBA00023002"/>
    </source>
</evidence>
<accession>A0A1B7TK43</accession>
<reference evidence="10" key="1">
    <citation type="journal article" date="2016" name="Proc. Natl. Acad. Sci. U.S.A.">
        <title>Comparative genomics of biotechnologically important yeasts.</title>
        <authorList>
            <person name="Riley R."/>
            <person name="Haridas S."/>
            <person name="Wolfe K.H."/>
            <person name="Lopes M.R."/>
            <person name="Hittinger C.T."/>
            <person name="Goeker M."/>
            <person name="Salamov A.A."/>
            <person name="Wisecaver J.H."/>
            <person name="Long T.M."/>
            <person name="Calvey C.H."/>
            <person name="Aerts A.L."/>
            <person name="Barry K.W."/>
            <person name="Choi C."/>
            <person name="Clum A."/>
            <person name="Coughlan A.Y."/>
            <person name="Deshpande S."/>
            <person name="Douglass A.P."/>
            <person name="Hanson S.J."/>
            <person name="Klenk H.-P."/>
            <person name="LaButti K.M."/>
            <person name="Lapidus A."/>
            <person name="Lindquist E.A."/>
            <person name="Lipzen A.M."/>
            <person name="Meier-Kolthoff J.P."/>
            <person name="Ohm R.A."/>
            <person name="Otillar R.P."/>
            <person name="Pangilinan J.L."/>
            <person name="Peng Y."/>
            <person name="Rokas A."/>
            <person name="Rosa C.A."/>
            <person name="Scheuner C."/>
            <person name="Sibirny A.A."/>
            <person name="Slot J.C."/>
            <person name="Stielow J.B."/>
            <person name="Sun H."/>
            <person name="Kurtzman C.P."/>
            <person name="Blackwell M."/>
            <person name="Grigoriev I.V."/>
            <person name="Jeffries T.W."/>
        </authorList>
    </citation>
    <scope>NUCLEOTIDE SEQUENCE [LARGE SCALE GENOMIC DNA]</scope>
    <source>
        <strain evidence="10">NRRL Y-1626</strain>
    </source>
</reference>
<dbReference type="SUPFAM" id="SSF69000">
    <property type="entry name" value="FAD-dependent thiol oxidase"/>
    <property type="match status" value="1"/>
</dbReference>
<comment type="catalytic activity">
    <reaction evidence="6">
        <text>2 R'C(R)SH + O2 = R'C(R)S-S(R)CR' + H2O2</text>
        <dbReference type="Rhea" id="RHEA:17357"/>
        <dbReference type="ChEBI" id="CHEBI:15379"/>
        <dbReference type="ChEBI" id="CHEBI:16240"/>
        <dbReference type="ChEBI" id="CHEBI:16520"/>
        <dbReference type="ChEBI" id="CHEBI:17412"/>
        <dbReference type="EC" id="1.8.3.2"/>
    </reaction>
</comment>
<dbReference type="PROSITE" id="PS51324">
    <property type="entry name" value="ERV_ALR"/>
    <property type="match status" value="1"/>
</dbReference>
<sequence>MSFVNSFNFYINMVIVFFKCVSQKQKKQLLYVFYSILIVLVFKYTIFNNNDSSSSTTTSSTISTKTVSEKVVDKQDTIYKDTIMPLMPDLAKKQELGRHAWYLFHTTLSRYPDEPSEAQQTKLKNYIELFAEFYPCGECSYHFQQLLEKNPIQVKSRQTAAMWEDYDCGCGEFSEFNKDTDSGDNKKITVNKEDKQQG</sequence>